<dbReference type="HOGENOM" id="CLU_007308_6_2_2"/>
<dbReference type="PROSITE" id="PS00370">
    <property type="entry name" value="PEP_ENZYMES_PHOS_SITE"/>
    <property type="match status" value="1"/>
</dbReference>
<comment type="similarity">
    <text evidence="4 12">Belongs to the PEP-utilizing enzyme family.</text>
</comment>
<dbReference type="GeneID" id="8513282"/>
<evidence type="ECO:0000256" key="7">
    <source>
        <dbReference type="ARBA" id="ARBA00022741"/>
    </source>
</evidence>
<dbReference type="Pfam" id="PF01326">
    <property type="entry name" value="PPDK_N"/>
    <property type="match status" value="1"/>
</dbReference>
<organism evidence="16 17">
    <name type="scientific">Methanocaldococcus vulcanius (strain ATCC 700851 / DSM 12094 / M7)</name>
    <name type="common">Methanococcus vulcanius</name>
    <dbReference type="NCBI Taxonomy" id="579137"/>
    <lineage>
        <taxon>Archaea</taxon>
        <taxon>Methanobacteriati</taxon>
        <taxon>Methanobacteriota</taxon>
        <taxon>Methanomada group</taxon>
        <taxon>Methanococci</taxon>
        <taxon>Methanococcales</taxon>
        <taxon>Methanocaldococcaceae</taxon>
        <taxon>Methanocaldococcus</taxon>
    </lineage>
</organism>
<dbReference type="Pfam" id="PF02896">
    <property type="entry name" value="PEP-utilizers_C"/>
    <property type="match status" value="1"/>
</dbReference>
<dbReference type="EC" id="2.7.9.2" evidence="12"/>
<dbReference type="AlphaFoldDB" id="C9RGV1"/>
<feature type="domain" description="Pyruvate phosphate dikinase AMP/ATP-binding" evidence="14">
    <location>
        <begin position="16"/>
        <end position="333"/>
    </location>
</feature>
<evidence type="ECO:0000256" key="5">
    <source>
        <dbReference type="ARBA" id="ARBA00022679"/>
    </source>
</evidence>
<evidence type="ECO:0000259" key="14">
    <source>
        <dbReference type="Pfam" id="PF01326"/>
    </source>
</evidence>
<dbReference type="InterPro" id="IPR036637">
    <property type="entry name" value="Phosphohistidine_dom_sf"/>
</dbReference>
<dbReference type="PANTHER" id="PTHR43030">
    <property type="entry name" value="PHOSPHOENOLPYRUVATE SYNTHASE"/>
    <property type="match status" value="1"/>
</dbReference>
<evidence type="ECO:0000259" key="15">
    <source>
        <dbReference type="Pfam" id="PF02896"/>
    </source>
</evidence>
<dbReference type="SUPFAM" id="SSF56059">
    <property type="entry name" value="Glutathione synthetase ATP-binding domain-like"/>
    <property type="match status" value="1"/>
</dbReference>
<reference evidence="16" key="1">
    <citation type="submission" date="2009-10" db="EMBL/GenBank/DDBJ databases">
        <title>Complete sequence of chromosome of Methanocaldococcus vulcanius M7.</title>
        <authorList>
            <consortium name="US DOE Joint Genome Institute"/>
            <person name="Lucas S."/>
            <person name="Copeland A."/>
            <person name="Lapidus A."/>
            <person name="Glavina del Rio T."/>
            <person name="Dalin E."/>
            <person name="Tice H."/>
            <person name="Bruce D."/>
            <person name="Goodwin L."/>
            <person name="Pitluck S."/>
            <person name="Lcollab F.I."/>
            <person name="Brettin T."/>
            <person name="Detter J.C."/>
            <person name="Han C."/>
            <person name="Tapia R."/>
            <person name="Kuske C.R."/>
            <person name="Schmutz J."/>
            <person name="Larimer F."/>
            <person name="Land M."/>
            <person name="Hauser L."/>
            <person name="Kyrpides N."/>
            <person name="Ovchinikova G."/>
            <person name="Sieprawska-Lupa M."/>
            <person name="Whitman W.B."/>
            <person name="Woyke T."/>
        </authorList>
    </citation>
    <scope>NUCLEOTIDE SEQUENCE [LARGE SCALE GENOMIC DNA]</scope>
    <source>
        <strain evidence="16">M7</strain>
    </source>
</reference>
<keyword evidence="7 12" id="KW-0547">Nucleotide-binding</keyword>
<evidence type="ECO:0000256" key="9">
    <source>
        <dbReference type="ARBA" id="ARBA00022840"/>
    </source>
</evidence>
<dbReference type="Gene3D" id="3.30.470.20">
    <property type="entry name" value="ATP-grasp fold, B domain"/>
    <property type="match status" value="1"/>
</dbReference>
<dbReference type="Gene3D" id="3.30.1490.20">
    <property type="entry name" value="ATP-grasp fold, A domain"/>
    <property type="match status" value="1"/>
</dbReference>
<feature type="domain" description="PEP-utilising enzyme mobile" evidence="13">
    <location>
        <begin position="367"/>
        <end position="437"/>
    </location>
</feature>
<dbReference type="GO" id="GO:0046872">
    <property type="term" value="F:metal ion binding"/>
    <property type="evidence" value="ECO:0007669"/>
    <property type="project" value="UniProtKB-KW"/>
</dbReference>
<dbReference type="EMBL" id="CP001787">
    <property type="protein sequence ID" value="ACX72803.1"/>
    <property type="molecule type" value="Genomic_DNA"/>
</dbReference>
<dbReference type="PIRSF" id="PIRSF000854">
    <property type="entry name" value="PEP_synthase"/>
    <property type="match status" value="1"/>
</dbReference>
<evidence type="ECO:0000256" key="3">
    <source>
        <dbReference type="ARBA" id="ARBA00004742"/>
    </source>
</evidence>
<dbReference type="InterPro" id="IPR006319">
    <property type="entry name" value="PEP_synth"/>
</dbReference>
<dbReference type="InterPro" id="IPR023151">
    <property type="entry name" value="PEP_util_CS"/>
</dbReference>
<proteinExistence type="inferred from homology"/>
<evidence type="ECO:0000256" key="11">
    <source>
        <dbReference type="ARBA" id="ARBA00047700"/>
    </source>
</evidence>
<dbReference type="PANTHER" id="PTHR43030:SF1">
    <property type="entry name" value="PHOSPHOENOLPYRUVATE SYNTHASE"/>
    <property type="match status" value="1"/>
</dbReference>
<dbReference type="InterPro" id="IPR013815">
    <property type="entry name" value="ATP_grasp_subdomain_1"/>
</dbReference>
<feature type="domain" description="PEP-utilising enzyme C-terminal" evidence="15">
    <location>
        <begin position="460"/>
        <end position="750"/>
    </location>
</feature>
<evidence type="ECO:0000256" key="4">
    <source>
        <dbReference type="ARBA" id="ARBA00007837"/>
    </source>
</evidence>
<dbReference type="NCBIfam" id="NF005057">
    <property type="entry name" value="PRK06464.1"/>
    <property type="match status" value="1"/>
</dbReference>
<dbReference type="GO" id="GO:0006094">
    <property type="term" value="P:gluconeogenesis"/>
    <property type="evidence" value="ECO:0007669"/>
    <property type="project" value="UniProtKB-UniPathway"/>
</dbReference>
<dbReference type="GO" id="GO:0008986">
    <property type="term" value="F:pyruvate, water dikinase activity"/>
    <property type="evidence" value="ECO:0007669"/>
    <property type="project" value="UniProtKB-EC"/>
</dbReference>
<evidence type="ECO:0000313" key="17">
    <source>
        <dbReference type="Proteomes" id="UP000002063"/>
    </source>
</evidence>
<comment type="catalytic activity">
    <reaction evidence="11 12">
        <text>pyruvate + ATP + H2O = phosphoenolpyruvate + AMP + phosphate + 2 H(+)</text>
        <dbReference type="Rhea" id="RHEA:11364"/>
        <dbReference type="ChEBI" id="CHEBI:15361"/>
        <dbReference type="ChEBI" id="CHEBI:15377"/>
        <dbReference type="ChEBI" id="CHEBI:15378"/>
        <dbReference type="ChEBI" id="CHEBI:30616"/>
        <dbReference type="ChEBI" id="CHEBI:43474"/>
        <dbReference type="ChEBI" id="CHEBI:58702"/>
        <dbReference type="ChEBI" id="CHEBI:456215"/>
        <dbReference type="EC" id="2.7.9.2"/>
    </reaction>
</comment>
<keyword evidence="17" id="KW-1185">Reference proteome</keyword>
<dbReference type="UniPathway" id="UPA00138"/>
<dbReference type="InterPro" id="IPR018274">
    <property type="entry name" value="PEP_util_AS"/>
</dbReference>
<evidence type="ECO:0000256" key="10">
    <source>
        <dbReference type="ARBA" id="ARBA00022842"/>
    </source>
</evidence>
<dbReference type="KEGG" id="mvu:Metvu_0945"/>
<accession>C9RGV1</accession>
<dbReference type="InterPro" id="IPR015813">
    <property type="entry name" value="Pyrv/PenolPyrv_kinase-like_dom"/>
</dbReference>
<dbReference type="InterPro" id="IPR040442">
    <property type="entry name" value="Pyrv_kinase-like_dom_sf"/>
</dbReference>
<evidence type="ECO:0000256" key="6">
    <source>
        <dbReference type="ARBA" id="ARBA00022723"/>
    </source>
</evidence>
<protein>
    <recommendedName>
        <fullName evidence="12">Phosphoenolpyruvate synthase</fullName>
        <shortName evidence="12">PEP synthase</shortName>
        <ecNumber evidence="12">2.7.9.2</ecNumber>
    </recommendedName>
    <alternativeName>
        <fullName evidence="12">Pyruvate, water dikinase</fullName>
    </alternativeName>
</protein>
<evidence type="ECO:0000256" key="12">
    <source>
        <dbReference type="PIRNR" id="PIRNR000854"/>
    </source>
</evidence>
<evidence type="ECO:0000256" key="2">
    <source>
        <dbReference type="ARBA" id="ARBA00002988"/>
    </source>
</evidence>
<evidence type="ECO:0000259" key="13">
    <source>
        <dbReference type="Pfam" id="PF00391"/>
    </source>
</evidence>
<dbReference type="Pfam" id="PF00391">
    <property type="entry name" value="PEP-utilizers"/>
    <property type="match status" value="1"/>
</dbReference>
<keyword evidence="5 12" id="KW-0808">Transferase</keyword>
<keyword evidence="9 12" id="KW-0067">ATP-binding</keyword>
<dbReference type="STRING" id="579137.Metvu_0945"/>
<comment type="cofactor">
    <cofactor evidence="1 12">
        <name>Mg(2+)</name>
        <dbReference type="ChEBI" id="CHEBI:18420"/>
    </cofactor>
</comment>
<keyword evidence="10 12" id="KW-0460">Magnesium</keyword>
<comment type="pathway">
    <text evidence="3 12">Carbohydrate biosynthesis; gluconeogenesis.</text>
</comment>
<dbReference type="SUPFAM" id="SSF51621">
    <property type="entry name" value="Phosphoenolpyruvate/pyruvate domain"/>
    <property type="match status" value="1"/>
</dbReference>
<evidence type="ECO:0000256" key="8">
    <source>
        <dbReference type="ARBA" id="ARBA00022777"/>
    </source>
</evidence>
<keyword evidence="6 12" id="KW-0479">Metal-binding</keyword>
<evidence type="ECO:0000313" key="16">
    <source>
        <dbReference type="EMBL" id="ACX72803.1"/>
    </source>
</evidence>
<gene>
    <name evidence="16" type="ordered locus">Metvu_0945</name>
</gene>
<dbReference type="GO" id="GO:0005524">
    <property type="term" value="F:ATP binding"/>
    <property type="evidence" value="ECO:0007669"/>
    <property type="project" value="UniProtKB-KW"/>
</dbReference>
<dbReference type="InterPro" id="IPR000121">
    <property type="entry name" value="PEP_util_C"/>
</dbReference>
<keyword evidence="8 12" id="KW-0418">Kinase</keyword>
<dbReference type="NCBIfam" id="TIGR01418">
    <property type="entry name" value="PEP_synth"/>
    <property type="match status" value="1"/>
</dbReference>
<dbReference type="InterPro" id="IPR002192">
    <property type="entry name" value="PPDK_AMP/ATP-bd"/>
</dbReference>
<dbReference type="eggNOG" id="arCOG01111">
    <property type="taxonomic scope" value="Archaea"/>
</dbReference>
<dbReference type="PRINTS" id="PR01736">
    <property type="entry name" value="PHPHTRNFRASE"/>
</dbReference>
<dbReference type="Gene3D" id="3.50.30.10">
    <property type="entry name" value="Phosphohistidine domain"/>
    <property type="match status" value="1"/>
</dbReference>
<dbReference type="Gene3D" id="3.20.20.60">
    <property type="entry name" value="Phosphoenolpyruvate-binding domains"/>
    <property type="match status" value="1"/>
</dbReference>
<dbReference type="RefSeq" id="WP_015733023.1">
    <property type="nucleotide sequence ID" value="NC_013407.1"/>
</dbReference>
<dbReference type="SUPFAM" id="SSF52009">
    <property type="entry name" value="Phosphohistidine domain"/>
    <property type="match status" value="1"/>
</dbReference>
<evidence type="ECO:0000256" key="1">
    <source>
        <dbReference type="ARBA" id="ARBA00001946"/>
    </source>
</evidence>
<dbReference type="PROSITE" id="PS00742">
    <property type="entry name" value="PEP_ENZYMES_2"/>
    <property type="match status" value="1"/>
</dbReference>
<dbReference type="InterPro" id="IPR008279">
    <property type="entry name" value="PEP-util_enz_mobile_dom"/>
</dbReference>
<comment type="function">
    <text evidence="2 12">Catalyzes the phosphorylation of pyruvate to phosphoenolpyruvate.</text>
</comment>
<dbReference type="Proteomes" id="UP000002063">
    <property type="component" value="Chromosome"/>
</dbReference>
<dbReference type="FunFam" id="3.30.1490.20:FF:000010">
    <property type="entry name" value="Phosphoenolpyruvate synthase"/>
    <property type="match status" value="1"/>
</dbReference>
<name>C9RGV1_METVM</name>
<dbReference type="OrthoDB" id="23397at2157"/>
<sequence>MKFIAWLDELSNKDVELAGGKGASLGEMWNAGLPVPPAFVVTAEAYRYFIKETGLMDKIKELLKGLDINDTDALNETSKKIRSLIEEAEMPEDLKLAIIEAYNKLCEICGEEEVTVAVRSSATAEDLPNASFAGQQDTYLNIKGAENVVKYVQKCFSSLFTPRAIFYREQQGFDHFKVALAAVVQKLVNAEKAGVMFTVNPISENYDELVIEAAWGLGEGVVSGSVSPDTYIVNKKTLEIIDKHIARKETMFIKDEKGETKVVEVPEDLKEKQVLSDDEIKELAKIGLKIENHYGKPMDVEWAYEKGKFYMLQARPITTLKKGKKEKKAKEEDIEAKILLKGIGASPGIATGVVKIIHDVSEIDKVKEGDILVTEMTTPDMVPAMKKAAAIVTDEGGLTCHAAIVSRELGTPCVVGTKKATKVLKDGMIVTVDGEKGIVYEGEIKKVEEKEKKPEVVVVQQAPIITATEVKVNVSMPEVAERAAATGADGVGLLRAEHMILGLGKHPRKILEEEGEEALIEALMEGIRKVADAFYPRPVTYRTLDAPTDEFRGLEGGENEPIEHNPMLGWRGIRRDLDEVDILKCELKAIKRLREEGYKNIEIMIPLVTHPDEVRRVKEIMREVGLEPCKDIPFGIMVETPAAALIIEDFIKEGINFVSLGTNDLTQYTIAIDRNNELVSKYYKEDHPAVLKLVEHVIKTCKKHGIKTSICGQAGSRPHIVEKLVEWGIDSVSANIDAVETIRRVVARTEQKVILNFIRKSHISEE</sequence>